<evidence type="ECO:0000256" key="1">
    <source>
        <dbReference type="ARBA" id="ARBA00001974"/>
    </source>
</evidence>
<feature type="binding site" evidence="5">
    <location>
        <position position="262"/>
    </location>
    <ligand>
        <name>FAD</name>
        <dbReference type="ChEBI" id="CHEBI:57692"/>
    </ligand>
</feature>
<keyword evidence="4 5" id="KW-0274">FAD</keyword>
<feature type="domain" description="Glucose-methanol-choline oxidoreductase N-terminal" evidence="6">
    <location>
        <begin position="42"/>
        <end position="337"/>
    </location>
</feature>
<dbReference type="Pfam" id="PF05199">
    <property type="entry name" value="GMC_oxred_C"/>
    <property type="match status" value="1"/>
</dbReference>
<dbReference type="PIRSF" id="PIRSF000137">
    <property type="entry name" value="Alcohol_oxidase"/>
    <property type="match status" value="1"/>
</dbReference>
<dbReference type="AlphaFoldDB" id="A0A2A4IZ69"/>
<dbReference type="PANTHER" id="PTHR11552:SF147">
    <property type="entry name" value="CHOLINE DEHYDROGENASE, MITOCHONDRIAL"/>
    <property type="match status" value="1"/>
</dbReference>
<name>A0A2A4IZ69_HELVI</name>
<accession>A0A2A4IZ69</accession>
<dbReference type="SUPFAM" id="SSF51905">
    <property type="entry name" value="FAD/NAD(P)-binding domain"/>
    <property type="match status" value="1"/>
</dbReference>
<dbReference type="GO" id="GO:0050660">
    <property type="term" value="F:flavin adenine dinucleotide binding"/>
    <property type="evidence" value="ECO:0007669"/>
    <property type="project" value="InterPro"/>
</dbReference>
<feature type="domain" description="Glucose-methanol-choline oxidoreductase C-terminal" evidence="7">
    <location>
        <begin position="436"/>
        <end position="571"/>
    </location>
</feature>
<evidence type="ECO:0000256" key="4">
    <source>
        <dbReference type="ARBA" id="ARBA00022827"/>
    </source>
</evidence>
<dbReference type="Pfam" id="PF00732">
    <property type="entry name" value="GMC_oxred_N"/>
    <property type="match status" value="1"/>
</dbReference>
<proteinExistence type="inferred from homology"/>
<evidence type="ECO:0000256" key="5">
    <source>
        <dbReference type="PIRSR" id="PIRSR000137-2"/>
    </source>
</evidence>
<comment type="similarity">
    <text evidence="2">Belongs to the GMC oxidoreductase family.</text>
</comment>
<dbReference type="STRING" id="7102.A0A2A4IZ69"/>
<gene>
    <name evidence="8" type="ORF">B5V51_9499</name>
</gene>
<dbReference type="InterPro" id="IPR000172">
    <property type="entry name" value="GMC_OxRdtase_N"/>
</dbReference>
<evidence type="ECO:0000256" key="3">
    <source>
        <dbReference type="ARBA" id="ARBA00022630"/>
    </source>
</evidence>
<dbReference type="InterPro" id="IPR012132">
    <property type="entry name" value="GMC_OxRdtase"/>
</dbReference>
<evidence type="ECO:0008006" key="9">
    <source>
        <dbReference type="Google" id="ProtNLM"/>
    </source>
</evidence>
<sequence>MGSSTSTELISAVQVPVTILSMLEPEGLLWPKQAELKNNSAYDYIVVGGGSAGCVVSSRLAESGKDTVFMAEAGDDPPIISLLPGLFSLFPGSIYDYQYKSTEDTYAAKGQNNYTKLQAGKMLGGSDSLNHLLHTRGTPSDFDTWAEISKDSSWKYDNILQYFIKSERLVDEPTLKKYGKYHGTSGPMGISRQPRDSQVANLLKAFAEVGNPSVLDLNANITLGYTQPQFMIADKKRQTPAYSYLKNVKNNSNLFVSKNTRVTRIIFDDNKAVAIEAVYKGETYIFRANKEIIVSAGVYNTPQILQLSGIGPKEHLEKFDINVINDLPVGDNFVDQVSVTLVYKLESHIPFLPNLADVDLDPTAVPFPVLAGSVALNKSATNPDYQTYNLLLGQNTPLLPVACAVVFDLRDEICDKWQKEIINRDALYTVAALLQPKSRGTVRLASADPFKDPVITTGYFTNNEDLETMVKIIKDFTTVGNTEYFKKIGAELAGLDLDVCADKTKGSDEFWKCYILNHAGSPYHAVGSCPMGEVVDGNLKVKGVEGLRVVDASVMPKIPHGAPNAAVIMLAEKAADMIKSANAN</sequence>
<evidence type="ECO:0000313" key="8">
    <source>
        <dbReference type="EMBL" id="PCG65227.1"/>
    </source>
</evidence>
<dbReference type="GO" id="GO:0016614">
    <property type="term" value="F:oxidoreductase activity, acting on CH-OH group of donors"/>
    <property type="evidence" value="ECO:0007669"/>
    <property type="project" value="InterPro"/>
</dbReference>
<dbReference type="InterPro" id="IPR036188">
    <property type="entry name" value="FAD/NAD-bd_sf"/>
</dbReference>
<dbReference type="SUPFAM" id="SSF54373">
    <property type="entry name" value="FAD-linked reductases, C-terminal domain"/>
    <property type="match status" value="1"/>
</dbReference>
<evidence type="ECO:0000259" key="6">
    <source>
        <dbReference type="Pfam" id="PF00732"/>
    </source>
</evidence>
<dbReference type="EMBL" id="NWSH01004322">
    <property type="protein sequence ID" value="PCG65227.1"/>
    <property type="molecule type" value="Genomic_DNA"/>
</dbReference>
<dbReference type="PANTHER" id="PTHR11552">
    <property type="entry name" value="GLUCOSE-METHANOL-CHOLINE GMC OXIDOREDUCTASE"/>
    <property type="match status" value="1"/>
</dbReference>
<dbReference type="InterPro" id="IPR007867">
    <property type="entry name" value="GMC_OxRtase_C"/>
</dbReference>
<organism evidence="8">
    <name type="scientific">Heliothis virescens</name>
    <name type="common">Tobacco budworm moth</name>
    <dbReference type="NCBI Taxonomy" id="7102"/>
    <lineage>
        <taxon>Eukaryota</taxon>
        <taxon>Metazoa</taxon>
        <taxon>Ecdysozoa</taxon>
        <taxon>Arthropoda</taxon>
        <taxon>Hexapoda</taxon>
        <taxon>Insecta</taxon>
        <taxon>Pterygota</taxon>
        <taxon>Neoptera</taxon>
        <taxon>Endopterygota</taxon>
        <taxon>Lepidoptera</taxon>
        <taxon>Glossata</taxon>
        <taxon>Ditrysia</taxon>
        <taxon>Noctuoidea</taxon>
        <taxon>Noctuidae</taxon>
        <taxon>Heliothinae</taxon>
        <taxon>Heliothis</taxon>
    </lineage>
</organism>
<comment type="caution">
    <text evidence="8">The sequence shown here is derived from an EMBL/GenBank/DDBJ whole genome shotgun (WGS) entry which is preliminary data.</text>
</comment>
<protein>
    <recommendedName>
        <fullName evidence="9">Glucose-methanol-choline oxidoreductase N-terminal domain-containing protein</fullName>
    </recommendedName>
</protein>
<keyword evidence="3" id="KW-0285">Flavoprotein</keyword>
<evidence type="ECO:0000256" key="2">
    <source>
        <dbReference type="ARBA" id="ARBA00010790"/>
    </source>
</evidence>
<comment type="cofactor">
    <cofactor evidence="1 5">
        <name>FAD</name>
        <dbReference type="ChEBI" id="CHEBI:57692"/>
    </cofactor>
</comment>
<dbReference type="Gene3D" id="3.30.560.10">
    <property type="entry name" value="Glucose Oxidase, domain 3"/>
    <property type="match status" value="1"/>
</dbReference>
<reference evidence="8" key="1">
    <citation type="submission" date="2017-09" db="EMBL/GenBank/DDBJ databases">
        <title>Contemporary evolution of a Lepidopteran species, Heliothis virescens, in response to modern agricultural practices.</title>
        <authorList>
            <person name="Fritz M.L."/>
            <person name="Deyonke A.M."/>
            <person name="Papanicolaou A."/>
            <person name="Micinski S."/>
            <person name="Westbrook J."/>
            <person name="Gould F."/>
        </authorList>
    </citation>
    <scope>NUCLEOTIDE SEQUENCE [LARGE SCALE GENOMIC DNA]</scope>
    <source>
        <strain evidence="8">HvINT-</strain>
        <tissue evidence="8">Whole body</tissue>
    </source>
</reference>
<dbReference type="Gene3D" id="3.50.50.60">
    <property type="entry name" value="FAD/NAD(P)-binding domain"/>
    <property type="match status" value="1"/>
</dbReference>
<evidence type="ECO:0000259" key="7">
    <source>
        <dbReference type="Pfam" id="PF05199"/>
    </source>
</evidence>